<reference evidence="1" key="1">
    <citation type="submission" date="2022-11" db="EMBL/GenBank/DDBJ databases">
        <title>Salinimicrobium profundisediminis sp. nov., isolated from deep-sea sediment of the Mariana Trench.</title>
        <authorList>
            <person name="Fu H."/>
        </authorList>
    </citation>
    <scope>NUCLEOTIDE SEQUENCE</scope>
    <source>
        <strain evidence="1">MT39</strain>
    </source>
</reference>
<gene>
    <name evidence="1" type="ORF">OQ279_16840</name>
</gene>
<proteinExistence type="predicted"/>
<dbReference type="InterPro" id="IPR013406">
    <property type="entry name" value="CHP02574_addiction_mod"/>
</dbReference>
<comment type="caution">
    <text evidence="1">The sequence shown here is derived from an EMBL/GenBank/DDBJ whole genome shotgun (WGS) entry which is preliminary data.</text>
</comment>
<dbReference type="Pfam" id="PF09720">
    <property type="entry name" value="Unstab_antitox"/>
    <property type="match status" value="1"/>
</dbReference>
<evidence type="ECO:0000313" key="1">
    <source>
        <dbReference type="EMBL" id="MCX2839815.1"/>
    </source>
</evidence>
<protein>
    <submittedName>
        <fullName evidence="1">Addiction module protein</fullName>
    </submittedName>
</protein>
<sequence length="73" mass="8869">MDNLSARKYHFIEELMTVEEESVMEALERVLKKEKEAQERISPVQKKELDKRLQSYSENPEDLLDWNEVKEEW</sequence>
<dbReference type="AlphaFoldDB" id="A0A9X3CZY8"/>
<accession>A0A9X3CZY8</accession>
<dbReference type="RefSeq" id="WP_266071230.1">
    <property type="nucleotide sequence ID" value="NZ_JAPJDA010000038.1"/>
</dbReference>
<evidence type="ECO:0000313" key="2">
    <source>
        <dbReference type="Proteomes" id="UP001148482"/>
    </source>
</evidence>
<dbReference type="Proteomes" id="UP001148482">
    <property type="component" value="Unassembled WGS sequence"/>
</dbReference>
<name>A0A9X3CZY8_9FLAO</name>
<keyword evidence="2" id="KW-1185">Reference proteome</keyword>
<organism evidence="1 2">
    <name type="scientific">Salinimicrobium profundisediminis</name>
    <dbReference type="NCBI Taxonomy" id="2994553"/>
    <lineage>
        <taxon>Bacteria</taxon>
        <taxon>Pseudomonadati</taxon>
        <taxon>Bacteroidota</taxon>
        <taxon>Flavobacteriia</taxon>
        <taxon>Flavobacteriales</taxon>
        <taxon>Flavobacteriaceae</taxon>
        <taxon>Salinimicrobium</taxon>
    </lineage>
</organism>
<dbReference type="EMBL" id="JAPJDA010000038">
    <property type="protein sequence ID" value="MCX2839815.1"/>
    <property type="molecule type" value="Genomic_DNA"/>
</dbReference>